<keyword evidence="1" id="KW-0472">Membrane</keyword>
<keyword evidence="1" id="KW-1133">Transmembrane helix</keyword>
<dbReference type="EMBL" id="BK032714">
    <property type="protein sequence ID" value="DAF56372.1"/>
    <property type="molecule type" value="Genomic_DNA"/>
</dbReference>
<feature type="transmembrane region" description="Helical" evidence="1">
    <location>
        <begin position="6"/>
        <end position="24"/>
    </location>
</feature>
<keyword evidence="1" id="KW-0812">Transmembrane</keyword>
<sequence length="29" mass="3434">MYKSSNLFTSLYLTIAFFTLNLVIKIYKT</sequence>
<name>A0A8S5SZ26_9CAUD</name>
<reference evidence="2" key="1">
    <citation type="journal article" date="2021" name="Proc. Natl. Acad. Sci. U.S.A.">
        <title>A Catalog of Tens of Thousands of Viruses from Human Metagenomes Reveals Hidden Associations with Chronic Diseases.</title>
        <authorList>
            <person name="Tisza M.J."/>
            <person name="Buck C.B."/>
        </authorList>
    </citation>
    <scope>NUCLEOTIDE SEQUENCE</scope>
    <source>
        <strain evidence="2">Ct2A51</strain>
    </source>
</reference>
<evidence type="ECO:0000256" key="1">
    <source>
        <dbReference type="SAM" id="Phobius"/>
    </source>
</evidence>
<accession>A0A8S5SZ26</accession>
<evidence type="ECO:0000313" key="2">
    <source>
        <dbReference type="EMBL" id="DAF56372.1"/>
    </source>
</evidence>
<proteinExistence type="predicted"/>
<organism evidence="2">
    <name type="scientific">Caudovirales sp. ct2A51</name>
    <dbReference type="NCBI Taxonomy" id="2827630"/>
    <lineage>
        <taxon>Viruses</taxon>
        <taxon>Duplodnaviria</taxon>
        <taxon>Heunggongvirae</taxon>
        <taxon>Uroviricota</taxon>
        <taxon>Caudoviricetes</taxon>
    </lineage>
</organism>
<protein>
    <submittedName>
        <fullName evidence="2">Uncharacterized protein</fullName>
    </submittedName>
</protein>